<reference evidence="1 2" key="1">
    <citation type="submission" date="2020-02" db="EMBL/GenBank/DDBJ databases">
        <authorList>
            <person name="Ferguson B K."/>
        </authorList>
    </citation>
    <scope>NUCLEOTIDE SEQUENCE [LARGE SCALE GENOMIC DNA]</scope>
</reference>
<keyword evidence="2" id="KW-1185">Reference proteome</keyword>
<proteinExistence type="predicted"/>
<dbReference type="Proteomes" id="UP000479000">
    <property type="component" value="Unassembled WGS sequence"/>
</dbReference>
<dbReference type="EMBL" id="CADCXU010024004">
    <property type="protein sequence ID" value="CAB0011270.1"/>
    <property type="molecule type" value="Genomic_DNA"/>
</dbReference>
<gene>
    <name evidence="1" type="ORF">NTEN_LOCUS16263</name>
</gene>
<evidence type="ECO:0000313" key="1">
    <source>
        <dbReference type="EMBL" id="CAB0011270.1"/>
    </source>
</evidence>
<accession>A0A6H5H3S5</accession>
<dbReference type="AlphaFoldDB" id="A0A6H5H3S5"/>
<feature type="non-terminal residue" evidence="1">
    <location>
        <position position="194"/>
    </location>
</feature>
<sequence>MPESIYFMAQVFRAQLERLCGTINIRKICWVSVWLTCRRFGLVLSRSLSRTTNAGLNAQSTNNITDISNRYLGSERKSASCYRISIFEPDDFTQYRHHGGVQICSIKSFLAAHQREMPFDRNCLISCPRYNHIFSIRPKWQQNGQPVVWTITILPFRRRSGEISYPHFVKTATIPMVPYVTTLNFHDISNVHVQ</sequence>
<name>A0A6H5H3S5_9HEMI</name>
<organism evidence="1 2">
    <name type="scientific">Nesidiocoris tenuis</name>
    <dbReference type="NCBI Taxonomy" id="355587"/>
    <lineage>
        <taxon>Eukaryota</taxon>
        <taxon>Metazoa</taxon>
        <taxon>Ecdysozoa</taxon>
        <taxon>Arthropoda</taxon>
        <taxon>Hexapoda</taxon>
        <taxon>Insecta</taxon>
        <taxon>Pterygota</taxon>
        <taxon>Neoptera</taxon>
        <taxon>Paraneoptera</taxon>
        <taxon>Hemiptera</taxon>
        <taxon>Heteroptera</taxon>
        <taxon>Panheteroptera</taxon>
        <taxon>Cimicomorpha</taxon>
        <taxon>Miridae</taxon>
        <taxon>Dicyphina</taxon>
        <taxon>Nesidiocoris</taxon>
    </lineage>
</organism>
<evidence type="ECO:0000313" key="2">
    <source>
        <dbReference type="Proteomes" id="UP000479000"/>
    </source>
</evidence>
<protein>
    <submittedName>
        <fullName evidence="1">Uncharacterized protein</fullName>
    </submittedName>
</protein>